<sequence>MEKKLDPRFLRTRKLIMEAFMELVIEKNFKDITIKDITQRATVNRATFYYHFFDKYDLLETVISEDVLQGVLKDVTSHEALTPEVLNNIFFSLLSFQSGLANQCSRSYEAFTPKIETIVKEELGRAFKDLLKQKYPTWPDEKVELHSIMISWSLYGMSTKYVKTGDRPSEELMKETFALLNV</sequence>
<name>A0AA90P125_9BACI</name>
<organism evidence="5 6">
    <name type="scientific">Peribacillus frigoritolerans</name>
    <dbReference type="NCBI Taxonomy" id="450367"/>
    <lineage>
        <taxon>Bacteria</taxon>
        <taxon>Bacillati</taxon>
        <taxon>Bacillota</taxon>
        <taxon>Bacilli</taxon>
        <taxon>Bacillales</taxon>
        <taxon>Bacillaceae</taxon>
        <taxon>Peribacillus</taxon>
    </lineage>
</organism>
<dbReference type="SUPFAM" id="SSF46689">
    <property type="entry name" value="Homeodomain-like"/>
    <property type="match status" value="1"/>
</dbReference>
<dbReference type="PANTHER" id="PTHR43479">
    <property type="entry name" value="ACREF/ENVCD OPERON REPRESSOR-RELATED"/>
    <property type="match status" value="1"/>
</dbReference>
<dbReference type="PANTHER" id="PTHR43479:SF7">
    <property type="entry name" value="TETR-FAMILY TRANSCRIPTIONAL REGULATOR"/>
    <property type="match status" value="1"/>
</dbReference>
<feature type="DNA-binding region" description="H-T-H motif" evidence="3">
    <location>
        <begin position="33"/>
        <end position="52"/>
    </location>
</feature>
<dbReference type="GO" id="GO:0003677">
    <property type="term" value="F:DNA binding"/>
    <property type="evidence" value="ECO:0007669"/>
    <property type="project" value="UniProtKB-UniRule"/>
</dbReference>
<comment type="caution">
    <text evidence="5">The sequence shown here is derived from an EMBL/GenBank/DDBJ whole genome shotgun (WGS) entry which is preliminary data.</text>
</comment>
<dbReference type="Pfam" id="PF00440">
    <property type="entry name" value="TetR_N"/>
    <property type="match status" value="1"/>
</dbReference>
<proteinExistence type="predicted"/>
<gene>
    <name evidence="5" type="ORF">Q8G36_10945</name>
</gene>
<dbReference type="InterPro" id="IPR001647">
    <property type="entry name" value="HTH_TetR"/>
</dbReference>
<dbReference type="InterPro" id="IPR050624">
    <property type="entry name" value="HTH-type_Tx_Regulator"/>
</dbReference>
<dbReference type="InterPro" id="IPR009057">
    <property type="entry name" value="Homeodomain-like_sf"/>
</dbReference>
<evidence type="ECO:0000313" key="6">
    <source>
        <dbReference type="Proteomes" id="UP001178275"/>
    </source>
</evidence>
<keyword evidence="2 3" id="KW-0238">DNA-binding</keyword>
<evidence type="ECO:0000256" key="1">
    <source>
        <dbReference type="ARBA" id="ARBA00022491"/>
    </source>
</evidence>
<dbReference type="PRINTS" id="PR00455">
    <property type="entry name" value="HTHTETR"/>
</dbReference>
<reference evidence="5" key="1">
    <citation type="submission" date="2023-07" db="EMBL/GenBank/DDBJ databases">
        <title>Murine gut Bacillus species.</title>
        <authorList>
            <person name="Gutman E."/>
            <person name="Hashuel R."/>
            <person name="Litvak Y."/>
        </authorList>
    </citation>
    <scope>NUCLEOTIDE SEQUENCE</scope>
    <source>
        <strain evidence="5">RU293</strain>
    </source>
</reference>
<evidence type="ECO:0000313" key="5">
    <source>
        <dbReference type="EMBL" id="MDP1451584.1"/>
    </source>
</evidence>
<dbReference type="Gene3D" id="1.10.357.10">
    <property type="entry name" value="Tetracycline Repressor, domain 2"/>
    <property type="match status" value="1"/>
</dbReference>
<dbReference type="AlphaFoldDB" id="A0AA90P125"/>
<dbReference type="Proteomes" id="UP001178275">
    <property type="component" value="Unassembled WGS sequence"/>
</dbReference>
<evidence type="ECO:0000259" key="4">
    <source>
        <dbReference type="PROSITE" id="PS50977"/>
    </source>
</evidence>
<evidence type="ECO:0000256" key="2">
    <source>
        <dbReference type="ARBA" id="ARBA00023125"/>
    </source>
</evidence>
<feature type="domain" description="HTH tetR-type" evidence="4">
    <location>
        <begin position="10"/>
        <end position="70"/>
    </location>
</feature>
<accession>A0AA90P125</accession>
<evidence type="ECO:0000256" key="3">
    <source>
        <dbReference type="PROSITE-ProRule" id="PRU00335"/>
    </source>
</evidence>
<dbReference type="PROSITE" id="PS50977">
    <property type="entry name" value="HTH_TETR_2"/>
    <property type="match status" value="1"/>
</dbReference>
<keyword evidence="1" id="KW-0678">Repressor</keyword>
<dbReference type="EMBL" id="JAUUTW010000009">
    <property type="protein sequence ID" value="MDP1451584.1"/>
    <property type="molecule type" value="Genomic_DNA"/>
</dbReference>
<dbReference type="RefSeq" id="WP_305160194.1">
    <property type="nucleotide sequence ID" value="NZ_JAUUTW010000009.1"/>
</dbReference>
<protein>
    <submittedName>
        <fullName evidence="5">TetR family transcriptional regulator</fullName>
    </submittedName>
</protein>